<comment type="caution">
    <text evidence="5">The sequence shown here is derived from an EMBL/GenBank/DDBJ whole genome shotgun (WGS) entry which is preliminary data.</text>
</comment>
<organism evidence="5 6">
    <name type="scientific">Proteobacteria bacterium 228</name>
    <dbReference type="NCBI Taxonomy" id="2083153"/>
    <lineage>
        <taxon>Bacteria</taxon>
        <taxon>Pseudomonadati</taxon>
        <taxon>Pseudomonadota</taxon>
    </lineage>
</organism>
<dbReference type="PROSITE" id="PS50110">
    <property type="entry name" value="RESPONSE_REGULATORY"/>
    <property type="match status" value="1"/>
</dbReference>
<dbReference type="SUPFAM" id="SSF55073">
    <property type="entry name" value="Nucleotide cyclase"/>
    <property type="match status" value="1"/>
</dbReference>
<dbReference type="NCBIfam" id="TIGR00254">
    <property type="entry name" value="GGDEF"/>
    <property type="match status" value="1"/>
</dbReference>
<dbReference type="PROSITE" id="PS50883">
    <property type="entry name" value="EAL"/>
    <property type="match status" value="1"/>
</dbReference>
<evidence type="ECO:0000259" key="3">
    <source>
        <dbReference type="PROSITE" id="PS50883"/>
    </source>
</evidence>
<dbReference type="AlphaFoldDB" id="A0A2S5KV93"/>
<feature type="domain" description="Response regulatory" evidence="2">
    <location>
        <begin position="24"/>
        <end position="148"/>
    </location>
</feature>
<accession>A0A2S5KV93</accession>
<dbReference type="InterPro" id="IPR029787">
    <property type="entry name" value="Nucleotide_cyclase"/>
</dbReference>
<dbReference type="CDD" id="cd01948">
    <property type="entry name" value="EAL"/>
    <property type="match status" value="1"/>
</dbReference>
<evidence type="ECO:0000313" key="6">
    <source>
        <dbReference type="Proteomes" id="UP000238196"/>
    </source>
</evidence>
<evidence type="ECO:0000256" key="1">
    <source>
        <dbReference type="PROSITE-ProRule" id="PRU00169"/>
    </source>
</evidence>
<dbReference type="Pfam" id="PF00563">
    <property type="entry name" value="EAL"/>
    <property type="match status" value="1"/>
</dbReference>
<dbReference type="SUPFAM" id="SSF141868">
    <property type="entry name" value="EAL domain-like"/>
    <property type="match status" value="1"/>
</dbReference>
<dbReference type="Pfam" id="PF00990">
    <property type="entry name" value="GGDEF"/>
    <property type="match status" value="1"/>
</dbReference>
<dbReference type="SUPFAM" id="SSF52172">
    <property type="entry name" value="CheY-like"/>
    <property type="match status" value="1"/>
</dbReference>
<dbReference type="OrthoDB" id="9813903at2"/>
<dbReference type="SMART" id="SM00448">
    <property type="entry name" value="REC"/>
    <property type="match status" value="1"/>
</dbReference>
<dbReference type="SMART" id="SM00052">
    <property type="entry name" value="EAL"/>
    <property type="match status" value="1"/>
</dbReference>
<dbReference type="SMART" id="SM00267">
    <property type="entry name" value="GGDEF"/>
    <property type="match status" value="1"/>
</dbReference>
<dbReference type="Pfam" id="PF11849">
    <property type="entry name" value="DUF3369"/>
    <property type="match status" value="1"/>
</dbReference>
<dbReference type="InterPro" id="IPR000160">
    <property type="entry name" value="GGDEF_dom"/>
</dbReference>
<dbReference type="InterPro" id="IPR001633">
    <property type="entry name" value="EAL_dom"/>
</dbReference>
<proteinExistence type="predicted"/>
<dbReference type="EMBL" id="PRLP01000012">
    <property type="protein sequence ID" value="PPC78638.1"/>
    <property type="molecule type" value="Genomic_DNA"/>
</dbReference>
<dbReference type="InterPro" id="IPR011006">
    <property type="entry name" value="CheY-like_superfamily"/>
</dbReference>
<dbReference type="Gene3D" id="3.40.50.2300">
    <property type="match status" value="1"/>
</dbReference>
<evidence type="ECO:0000259" key="2">
    <source>
        <dbReference type="PROSITE" id="PS50110"/>
    </source>
</evidence>
<dbReference type="InterPro" id="IPR050706">
    <property type="entry name" value="Cyclic-di-GMP_PDE-like"/>
</dbReference>
<feature type="domain" description="GGDEF" evidence="4">
    <location>
        <begin position="351"/>
        <end position="478"/>
    </location>
</feature>
<gene>
    <name evidence="5" type="ORF">C4K68_03775</name>
</gene>
<dbReference type="InterPro" id="IPR035919">
    <property type="entry name" value="EAL_sf"/>
</dbReference>
<dbReference type="Proteomes" id="UP000238196">
    <property type="component" value="Unassembled WGS sequence"/>
</dbReference>
<dbReference type="Gene3D" id="3.20.20.450">
    <property type="entry name" value="EAL domain"/>
    <property type="match status" value="1"/>
</dbReference>
<dbReference type="PANTHER" id="PTHR33121">
    <property type="entry name" value="CYCLIC DI-GMP PHOSPHODIESTERASE PDEF"/>
    <property type="match status" value="1"/>
</dbReference>
<feature type="modified residue" description="4-aspartylphosphate" evidence="1">
    <location>
        <position position="79"/>
    </location>
</feature>
<evidence type="ECO:0000313" key="5">
    <source>
        <dbReference type="EMBL" id="PPC78638.1"/>
    </source>
</evidence>
<protein>
    <submittedName>
        <fullName evidence="5">Diguanylate cyclase</fullName>
    </submittedName>
</protein>
<dbReference type="InterPro" id="IPR043128">
    <property type="entry name" value="Rev_trsase/Diguanyl_cyclase"/>
</dbReference>
<name>A0A2S5KV93_9PROT</name>
<dbReference type="Gene3D" id="3.30.70.270">
    <property type="match status" value="1"/>
</dbReference>
<reference evidence="5 6" key="1">
    <citation type="submission" date="2018-02" db="EMBL/GenBank/DDBJ databases">
        <title>novel marine gammaproteobacteria from coastal saline agro ecosystem.</title>
        <authorList>
            <person name="Krishnan R."/>
            <person name="Ramesh Kumar N."/>
        </authorList>
    </citation>
    <scope>NUCLEOTIDE SEQUENCE [LARGE SCALE GENOMIC DNA]</scope>
    <source>
        <strain evidence="5 6">228</strain>
    </source>
</reference>
<keyword evidence="1" id="KW-0597">Phosphoprotein</keyword>
<sequence length="744" mass="81741">MDDELGFLPESDLPAGSASSPVWRVLAVDDDPKFQRSLAFALANMELMGRSIELVQAYSMAEAAALLGQDPHFAVVLVDVVMETEDAGLRLIKAVREILGVSETRFILLTGQPGMAPAESVMQDYDLSDYVLKSDLATRGIRNILTAAVRNYHQLKTISAARRGLQLIVESSNRLLGIRNLSQIASATLSEIATLINVPDEGLVCVNRAAAVGLAEGTEEPEPITIAASGRFRPYINRALRELPDSEVQTILYQALLEKAFVGAPEGQVLFFSKSAAISEFAIYVATGRQLTETEMELLHVFAANVSRGFGNVALISKLDRVAYQDELLGIPNRSAILRELARLNKLKDASMFRLVLLDLDHFSGFNNLFGSGFGDAVLKAVAARLSASFPQPTVIGRLHSDLFAIIGHADSVNLHAAQQMFEQPFDINQSSHNLTACLTAMSLTVGAEDASSLLRSAVTTLRIAKAHGAGSVQPFDSEFERQASERFDLMQKLVTAIREQQFILHYQPQVDLQTGEVVGVEALIRWQSDEGMISPGVFIPLAEQSAYIHCIGDIVVNHACQAVQRLNAEGFEKMLVSVNYSARQLERADVFDRLRVAYEAAGIERKRLCLEVTETAMMQSFHQVAALLEQHRTLGGTVAIDDFGTGMSSLEYLLELPADHLKIDIAFVSRLDKDERSRSLVRMIIALGKRLGISVVAEGVETEQQANWLRDNGCNVGQGWLFGRPMPLEDLIQWLHNRQQGER</sequence>
<dbReference type="PANTHER" id="PTHR33121:SF70">
    <property type="entry name" value="SIGNALING PROTEIN YKOW"/>
    <property type="match status" value="1"/>
</dbReference>
<dbReference type="CDD" id="cd01949">
    <property type="entry name" value="GGDEF"/>
    <property type="match status" value="1"/>
</dbReference>
<feature type="domain" description="EAL" evidence="3">
    <location>
        <begin position="487"/>
        <end position="740"/>
    </location>
</feature>
<dbReference type="GO" id="GO:0000160">
    <property type="term" value="P:phosphorelay signal transduction system"/>
    <property type="evidence" value="ECO:0007669"/>
    <property type="project" value="InterPro"/>
</dbReference>
<dbReference type="PROSITE" id="PS50887">
    <property type="entry name" value="GGDEF"/>
    <property type="match status" value="1"/>
</dbReference>
<dbReference type="InterPro" id="IPR001789">
    <property type="entry name" value="Sig_transdc_resp-reg_receiver"/>
</dbReference>
<dbReference type="GO" id="GO:0071111">
    <property type="term" value="F:cyclic-guanylate-specific phosphodiesterase activity"/>
    <property type="evidence" value="ECO:0007669"/>
    <property type="project" value="InterPro"/>
</dbReference>
<dbReference type="InterPro" id="IPR021800">
    <property type="entry name" value="DUF3369"/>
</dbReference>
<evidence type="ECO:0000259" key="4">
    <source>
        <dbReference type="PROSITE" id="PS50887"/>
    </source>
</evidence>